<dbReference type="HOGENOM" id="CLU_044590_3_0_11"/>
<dbReference type="STRING" id="469383.Cwoe_0563"/>
<reference evidence="4" key="2">
    <citation type="submission" date="2010-01" db="EMBL/GenBank/DDBJ databases">
        <title>The complete genome of Conexibacter woesei DSM 14684.</title>
        <authorList>
            <consortium name="US DOE Joint Genome Institute (JGI-PGF)"/>
            <person name="Lucas S."/>
            <person name="Copeland A."/>
            <person name="Lapidus A."/>
            <person name="Glavina del Rio T."/>
            <person name="Dalin E."/>
            <person name="Tice H."/>
            <person name="Bruce D."/>
            <person name="Goodwin L."/>
            <person name="Pitluck S."/>
            <person name="Kyrpides N."/>
            <person name="Mavromatis K."/>
            <person name="Ivanova N."/>
            <person name="Mikhailova N."/>
            <person name="Chertkov O."/>
            <person name="Brettin T."/>
            <person name="Detter J.C."/>
            <person name="Han C."/>
            <person name="Larimer F."/>
            <person name="Land M."/>
            <person name="Hauser L."/>
            <person name="Markowitz V."/>
            <person name="Cheng J.-F."/>
            <person name="Hugenholtz P."/>
            <person name="Woyke T."/>
            <person name="Wu D."/>
            <person name="Pukall R."/>
            <person name="Steenblock K."/>
            <person name="Schneider S."/>
            <person name="Klenk H.-P."/>
            <person name="Eisen J.A."/>
        </authorList>
    </citation>
    <scope>NUCLEOTIDE SEQUENCE [LARGE SCALE GENOMIC DNA]</scope>
    <source>
        <strain evidence="4">DSM 14684 / CIP 108061 / JCM 11494 / NBRC 100937 / ID131577</strain>
    </source>
</reference>
<dbReference type="InterPro" id="IPR006680">
    <property type="entry name" value="Amidohydro-rel"/>
</dbReference>
<organism evidence="3 4">
    <name type="scientific">Conexibacter woesei (strain DSM 14684 / CCUG 47730 / CIP 108061 / JCM 11494 / NBRC 100937 / ID131577)</name>
    <dbReference type="NCBI Taxonomy" id="469383"/>
    <lineage>
        <taxon>Bacteria</taxon>
        <taxon>Bacillati</taxon>
        <taxon>Actinomycetota</taxon>
        <taxon>Thermoleophilia</taxon>
        <taxon>Solirubrobacterales</taxon>
        <taxon>Conexibacteraceae</taxon>
        <taxon>Conexibacter</taxon>
    </lineage>
</organism>
<dbReference type="Proteomes" id="UP000008229">
    <property type="component" value="Chromosome"/>
</dbReference>
<comment type="similarity">
    <text evidence="1">Belongs to the metallo-dependent hydrolases superfamily.</text>
</comment>
<reference evidence="3 4" key="1">
    <citation type="journal article" date="2010" name="Stand. Genomic Sci.">
        <title>Complete genome sequence of Conexibacter woesei type strain (ID131577).</title>
        <authorList>
            <person name="Pukall R."/>
            <person name="Lapidus A."/>
            <person name="Glavina Del Rio T."/>
            <person name="Copeland A."/>
            <person name="Tice H."/>
            <person name="Cheng J.-F."/>
            <person name="Lucas S."/>
            <person name="Chen F."/>
            <person name="Nolan M."/>
            <person name="Bruce D."/>
            <person name="Goodwin L."/>
            <person name="Pitluck S."/>
            <person name="Mavromatis K."/>
            <person name="Ivanova N."/>
            <person name="Ovchinnikova G."/>
            <person name="Pati A."/>
            <person name="Chen A."/>
            <person name="Palaniappan K."/>
            <person name="Land M."/>
            <person name="Hauser L."/>
            <person name="Chang Y.-J."/>
            <person name="Jeffries C.D."/>
            <person name="Chain P."/>
            <person name="Meincke L."/>
            <person name="Sims D."/>
            <person name="Brettin T."/>
            <person name="Detter J.C."/>
            <person name="Rohde M."/>
            <person name="Goeker M."/>
            <person name="Bristow J."/>
            <person name="Eisen J.A."/>
            <person name="Markowitz V."/>
            <person name="Kyrpides N.C."/>
            <person name="Klenk H.-P."/>
            <person name="Hugenholtz P."/>
        </authorList>
    </citation>
    <scope>NUCLEOTIDE SEQUENCE [LARGE SCALE GENOMIC DNA]</scope>
    <source>
        <strain evidence="4">DSM 14684 / CIP 108061 / JCM 11494 / NBRC 100937 / ID131577</strain>
    </source>
</reference>
<feature type="domain" description="Amidohydrolase-related" evidence="2">
    <location>
        <begin position="7"/>
        <end position="296"/>
    </location>
</feature>
<dbReference type="GO" id="GO:0016787">
    <property type="term" value="F:hydrolase activity"/>
    <property type="evidence" value="ECO:0007669"/>
    <property type="project" value="UniProtKB-KW"/>
</dbReference>
<sequence length="302" mass="33388">MARLPFVDTHVHFYDLRAPQLRYDWLAPGGDPGETELVGDYGAIRAEHYRAEDFLAETRFQNVGKVVHVQAAIGTEDPVQETRWLQAFADRVGAPHGIVAYVDLAAEDAAEQLDRHRAFPNFRGVRDLRYDDYLTDDAWRLGCALLDGLVLCDDPFVEQMGAARRLAEALPGVTFCVDHAAYPGFGGIPRSADRADFDAWRAGLRELAGAGNVVVKISGLGMSDHAWTVDSIRPWVLACIEAFGTERAFFGTNWPLDRLYSSYGDVLDAYGEIVADFTDAEQRALFSGNAERVFKLGEAAAR</sequence>
<dbReference type="Pfam" id="PF04909">
    <property type="entry name" value="Amidohydro_2"/>
    <property type="match status" value="1"/>
</dbReference>
<name>D3F8C8_CONWI</name>
<dbReference type="PANTHER" id="PTHR43569">
    <property type="entry name" value="AMIDOHYDROLASE"/>
    <property type="match status" value="1"/>
</dbReference>
<dbReference type="KEGG" id="cwo:Cwoe_0563"/>
<dbReference type="eggNOG" id="COG3618">
    <property type="taxonomic scope" value="Bacteria"/>
</dbReference>
<gene>
    <name evidence="3" type="ordered locus">Cwoe_0563</name>
</gene>
<keyword evidence="3" id="KW-0378">Hydrolase</keyword>
<dbReference type="PANTHER" id="PTHR43569:SF1">
    <property type="entry name" value="BLL3371 PROTEIN"/>
    <property type="match status" value="1"/>
</dbReference>
<dbReference type="OrthoDB" id="5450317at2"/>
<dbReference type="Gene3D" id="3.20.20.140">
    <property type="entry name" value="Metal-dependent hydrolases"/>
    <property type="match status" value="1"/>
</dbReference>
<dbReference type="RefSeq" id="WP_012932051.1">
    <property type="nucleotide sequence ID" value="NC_013739.1"/>
</dbReference>
<dbReference type="InterPro" id="IPR032466">
    <property type="entry name" value="Metal_Hydrolase"/>
</dbReference>
<evidence type="ECO:0000313" key="3">
    <source>
        <dbReference type="EMBL" id="ADB48998.1"/>
    </source>
</evidence>
<protein>
    <submittedName>
        <fullName evidence="3">Amidohydrolase 2</fullName>
    </submittedName>
</protein>
<evidence type="ECO:0000256" key="1">
    <source>
        <dbReference type="ARBA" id="ARBA00038310"/>
    </source>
</evidence>
<proteinExistence type="inferred from homology"/>
<dbReference type="EMBL" id="CP001854">
    <property type="protein sequence ID" value="ADB48998.1"/>
    <property type="molecule type" value="Genomic_DNA"/>
</dbReference>
<keyword evidence="4" id="KW-1185">Reference proteome</keyword>
<accession>D3F8C8</accession>
<dbReference type="InterPro" id="IPR052350">
    <property type="entry name" value="Metallo-dep_Lactonases"/>
</dbReference>
<evidence type="ECO:0000259" key="2">
    <source>
        <dbReference type="Pfam" id="PF04909"/>
    </source>
</evidence>
<evidence type="ECO:0000313" key="4">
    <source>
        <dbReference type="Proteomes" id="UP000008229"/>
    </source>
</evidence>
<dbReference type="SUPFAM" id="SSF51556">
    <property type="entry name" value="Metallo-dependent hydrolases"/>
    <property type="match status" value="1"/>
</dbReference>
<dbReference type="AlphaFoldDB" id="D3F8C8"/>